<feature type="domain" description="Helicase ATP-binding" evidence="2">
    <location>
        <begin position="19"/>
        <end position="215"/>
    </location>
</feature>
<keyword evidence="3" id="KW-0378">Hydrolase</keyword>
<feature type="region of interest" description="Disordered" evidence="1">
    <location>
        <begin position="1"/>
        <end position="20"/>
    </location>
</feature>
<organism evidence="3 4">
    <name type="scientific">Flavobacterium helocola</name>
    <dbReference type="NCBI Taxonomy" id="3139139"/>
    <lineage>
        <taxon>Bacteria</taxon>
        <taxon>Pseudomonadati</taxon>
        <taxon>Bacteroidota</taxon>
        <taxon>Flavobacteriia</taxon>
        <taxon>Flavobacteriales</taxon>
        <taxon>Flavobacteriaceae</taxon>
        <taxon>Flavobacterium</taxon>
    </lineage>
</organism>
<comment type="caution">
    <text evidence="3">The sequence shown here is derived from an EMBL/GenBank/DDBJ whole genome shotgun (WGS) entry which is preliminary data.</text>
</comment>
<keyword evidence="4" id="KW-1185">Reference proteome</keyword>
<keyword evidence="3" id="KW-0547">Nucleotide-binding</keyword>
<evidence type="ECO:0000313" key="4">
    <source>
        <dbReference type="Proteomes" id="UP001393056"/>
    </source>
</evidence>
<gene>
    <name evidence="3" type="ORF">AAEO58_04970</name>
</gene>
<accession>A0ABU9I5S3</accession>
<dbReference type="RefSeq" id="WP_341682420.1">
    <property type="nucleotide sequence ID" value="NZ_JBBYHT010000002.1"/>
</dbReference>
<dbReference type="InterPro" id="IPR014001">
    <property type="entry name" value="Helicase_ATP-bd"/>
</dbReference>
<dbReference type="InterPro" id="IPR027417">
    <property type="entry name" value="P-loop_NTPase"/>
</dbReference>
<dbReference type="GO" id="GO:0004386">
    <property type="term" value="F:helicase activity"/>
    <property type="evidence" value="ECO:0007669"/>
    <property type="project" value="UniProtKB-KW"/>
</dbReference>
<evidence type="ECO:0000256" key="1">
    <source>
        <dbReference type="SAM" id="MobiDB-lite"/>
    </source>
</evidence>
<evidence type="ECO:0000313" key="3">
    <source>
        <dbReference type="EMBL" id="MEL1247389.1"/>
    </source>
</evidence>
<dbReference type="SUPFAM" id="SSF52540">
    <property type="entry name" value="P-loop containing nucleoside triphosphate hydrolases"/>
    <property type="match status" value="1"/>
</dbReference>
<dbReference type="EMBL" id="JBBYHT010000002">
    <property type="protein sequence ID" value="MEL1247389.1"/>
    <property type="molecule type" value="Genomic_DNA"/>
</dbReference>
<protein>
    <submittedName>
        <fullName evidence="3">DEAD/DEAH box helicase family protein</fullName>
    </submittedName>
</protein>
<dbReference type="Pfam" id="PF04851">
    <property type="entry name" value="ResIII"/>
    <property type="match status" value="1"/>
</dbReference>
<name>A0ABU9I5S3_9FLAO</name>
<dbReference type="Gene3D" id="3.40.50.300">
    <property type="entry name" value="P-loop containing nucleotide triphosphate hydrolases"/>
    <property type="match status" value="2"/>
</dbReference>
<dbReference type="SMART" id="SM00487">
    <property type="entry name" value="DEXDc"/>
    <property type="match status" value="1"/>
</dbReference>
<sequence>MPNLVNVSYHQTGKSTSTNTMGMREMQSRAFEARDAKYLLLKAPPASGKSRALMFLALDKMINQGIKKVIVAVPERSIGSSFSQTDLMKDGFFANWEPNDNYNLCTPGDDGSSSKVQAFHNFMDSDEKILICTHATLRFACDTLDETKLNDTLLAIDEFHHVSADVNNRLGELLKVIMNKSTAHIIAMTGSYFRGDSVPILTPENEAKFTKVTYNYYEQLNGYNYLKSLGIGYHFYTGKYTEAILDVLDTDLKTIVHIPNVNSGESTKDKHNEVDFIIDAIGRVLRQDSETGVIYVERHTDKKIIKIADLVEDTPRERDKIVNYLRNISSVDDMDLIIALGMAKEGFDWPYCEHALTVGYRGSLTEIIQIIGRCTRDSNNKTHAQFTNLIAQPEAIQDDVKKATNDMLKAITASLLMEQVLAPNFKFKTKLDNDDDAEPGTIKVRGFKEPSSKRVKDIIEADLNDLKATILQDDNMLKTMSGTIDAEVINRVLIPKIIKIKYPELTEDEVEEIRQYVVVDSVVKSGEIKEVGDQRFIRLADKFINIDDIHIDLIDAVNPFQKAYEILSKSVTTKVLKVIQDTIEATRIKMDFEEAKILWPKIVEFKKLHDKEPSLNANDPLERRMAECIIYLKEEKRKRLANG</sequence>
<reference evidence="3 4" key="1">
    <citation type="submission" date="2024-04" db="EMBL/GenBank/DDBJ databases">
        <title>Flavobacterium sp. DGU41 16S ribosomal RNA gene Genome sequencing and assembly.</title>
        <authorList>
            <person name="Park S."/>
        </authorList>
    </citation>
    <scope>NUCLEOTIDE SEQUENCE [LARGE SCALE GENOMIC DNA]</scope>
    <source>
        <strain evidence="3 4">DGU41</strain>
    </source>
</reference>
<keyword evidence="3" id="KW-0347">Helicase</keyword>
<proteinExistence type="predicted"/>
<dbReference type="InterPro" id="IPR006935">
    <property type="entry name" value="Helicase/UvrB_N"/>
</dbReference>
<keyword evidence="3" id="KW-0067">ATP-binding</keyword>
<evidence type="ECO:0000259" key="2">
    <source>
        <dbReference type="SMART" id="SM00487"/>
    </source>
</evidence>
<dbReference type="Proteomes" id="UP001393056">
    <property type="component" value="Unassembled WGS sequence"/>
</dbReference>